<proteinExistence type="predicted"/>
<keyword evidence="1" id="KW-1133">Transmembrane helix</keyword>
<evidence type="ECO:0000259" key="3">
    <source>
        <dbReference type="Pfam" id="PF02298"/>
    </source>
</evidence>
<protein>
    <submittedName>
        <fullName evidence="4">Basic blue protein-like</fullName>
    </submittedName>
</protein>
<reference evidence="4" key="1">
    <citation type="submission" date="2019-10" db="EMBL/GenBank/DDBJ databases">
        <title>Conservation and host-specific expression of non-tandemly repeated heterogenous ribosome RNA gene in arbuscular mycorrhizal fungi.</title>
        <authorList>
            <person name="Maeda T."/>
            <person name="Kobayashi Y."/>
            <person name="Nakagawa T."/>
            <person name="Ezawa T."/>
            <person name="Yamaguchi K."/>
            <person name="Bino T."/>
            <person name="Nishimoto Y."/>
            <person name="Shigenobu S."/>
            <person name="Kawaguchi M."/>
        </authorList>
    </citation>
    <scope>NUCLEOTIDE SEQUENCE</scope>
    <source>
        <strain evidence="4">HR1</strain>
    </source>
</reference>
<keyword evidence="1" id="KW-0812">Transmembrane</keyword>
<feature type="transmembrane region" description="Helical" evidence="1">
    <location>
        <begin position="152"/>
        <end position="171"/>
    </location>
</feature>
<feature type="signal peptide" evidence="2">
    <location>
        <begin position="1"/>
        <end position="20"/>
    </location>
</feature>
<sequence length="201" mass="22194">MNKHLLIFLFVAGLTTYVNAAHVNVSVGGPNGENIFLPKTVYATVGDKVIFNWVSGSHHIIESDKLGSCTKSVKADAFSSEGIFTAPNKTMILSAEVPGIKFFYCDIPGHCEGGTLVIDNKFSTLGPSLDETSTNTHPKDNRFSFYFNTIKTPIIIIGTLMGVTIIIMVQLHAHGRKSELNVAFYSIQNLYYQIYKRKKVI</sequence>
<dbReference type="SUPFAM" id="SSF49503">
    <property type="entry name" value="Cupredoxins"/>
    <property type="match status" value="1"/>
</dbReference>
<dbReference type="EMBL" id="BLAL01000053">
    <property type="protein sequence ID" value="GES81004.1"/>
    <property type="molecule type" value="Genomic_DNA"/>
</dbReference>
<dbReference type="InterPro" id="IPR003245">
    <property type="entry name" value="Phytocyanin_dom"/>
</dbReference>
<dbReference type="AlphaFoldDB" id="A0A8H3QLJ8"/>
<keyword evidence="1" id="KW-0472">Membrane</keyword>
<comment type="caution">
    <text evidence="4">The sequence shown here is derived from an EMBL/GenBank/DDBJ whole genome shotgun (WGS) entry which is preliminary data.</text>
</comment>
<dbReference type="Gene3D" id="2.60.40.420">
    <property type="entry name" value="Cupredoxins - blue copper proteins"/>
    <property type="match status" value="1"/>
</dbReference>
<dbReference type="PANTHER" id="PTHR34883">
    <property type="entry name" value="SERINE-RICH PROTEIN, PUTATIVE-RELATED-RELATED"/>
    <property type="match status" value="1"/>
</dbReference>
<dbReference type="OrthoDB" id="2331100at2759"/>
<name>A0A8H3QLJ8_9GLOM</name>
<organism evidence="4 5">
    <name type="scientific">Rhizophagus clarus</name>
    <dbReference type="NCBI Taxonomy" id="94130"/>
    <lineage>
        <taxon>Eukaryota</taxon>
        <taxon>Fungi</taxon>
        <taxon>Fungi incertae sedis</taxon>
        <taxon>Mucoromycota</taxon>
        <taxon>Glomeromycotina</taxon>
        <taxon>Glomeromycetes</taxon>
        <taxon>Glomerales</taxon>
        <taxon>Glomeraceae</taxon>
        <taxon>Rhizophagus</taxon>
    </lineage>
</organism>
<evidence type="ECO:0000256" key="1">
    <source>
        <dbReference type="SAM" id="Phobius"/>
    </source>
</evidence>
<feature type="chain" id="PRO_5034409614" evidence="2">
    <location>
        <begin position="21"/>
        <end position="201"/>
    </location>
</feature>
<evidence type="ECO:0000313" key="5">
    <source>
        <dbReference type="Proteomes" id="UP000615446"/>
    </source>
</evidence>
<dbReference type="GO" id="GO:0009055">
    <property type="term" value="F:electron transfer activity"/>
    <property type="evidence" value="ECO:0007669"/>
    <property type="project" value="InterPro"/>
</dbReference>
<evidence type="ECO:0000256" key="2">
    <source>
        <dbReference type="SAM" id="SignalP"/>
    </source>
</evidence>
<gene>
    <name evidence="4" type="ORF">RCL2_000826300</name>
</gene>
<dbReference type="InterPro" id="IPR052953">
    <property type="entry name" value="Ser-rich/MCO-related"/>
</dbReference>
<dbReference type="Pfam" id="PF02298">
    <property type="entry name" value="Cu_bind_like"/>
    <property type="match status" value="1"/>
</dbReference>
<keyword evidence="2" id="KW-0732">Signal</keyword>
<accession>A0A8H3QLJ8</accession>
<dbReference type="Proteomes" id="UP000615446">
    <property type="component" value="Unassembled WGS sequence"/>
</dbReference>
<feature type="domain" description="Phytocyanin" evidence="3">
    <location>
        <begin position="44"/>
        <end position="114"/>
    </location>
</feature>
<dbReference type="InterPro" id="IPR008972">
    <property type="entry name" value="Cupredoxin"/>
</dbReference>
<evidence type="ECO:0000313" key="4">
    <source>
        <dbReference type="EMBL" id="GES81004.1"/>
    </source>
</evidence>
<dbReference type="PANTHER" id="PTHR34883:SF15">
    <property type="entry name" value="EXTRACELLULAR SERINE-RICH PROTEIN"/>
    <property type="match status" value="1"/>
</dbReference>